<comment type="similarity">
    <text evidence="1">Belongs to the peptidase C40 family.</text>
</comment>
<dbReference type="EMBL" id="JBBKZV010000006">
    <property type="protein sequence ID" value="MEJ8823108.1"/>
    <property type="molecule type" value="Genomic_DNA"/>
</dbReference>
<gene>
    <name evidence="7" type="ORF">WKW80_13860</name>
</gene>
<keyword evidence="3" id="KW-0378">Hydrolase</keyword>
<dbReference type="PANTHER" id="PTHR47053:SF1">
    <property type="entry name" value="MUREIN DD-ENDOPEPTIDASE MEPH-RELATED"/>
    <property type="match status" value="1"/>
</dbReference>
<dbReference type="Pfam" id="PF00877">
    <property type="entry name" value="NLPC_P60"/>
    <property type="match status" value="1"/>
</dbReference>
<dbReference type="InterPro" id="IPR000064">
    <property type="entry name" value="NLP_P60_dom"/>
</dbReference>
<evidence type="ECO:0000256" key="5">
    <source>
        <dbReference type="SAM" id="SignalP"/>
    </source>
</evidence>
<feature type="domain" description="NlpC/P60" evidence="6">
    <location>
        <begin position="52"/>
        <end position="176"/>
    </location>
</feature>
<reference evidence="7 8" key="1">
    <citation type="submission" date="2024-03" db="EMBL/GenBank/DDBJ databases">
        <title>Novel species of the genus Variovorax.</title>
        <authorList>
            <person name="Liu Q."/>
            <person name="Xin Y.-H."/>
        </authorList>
    </citation>
    <scope>NUCLEOTIDE SEQUENCE [LARGE SCALE GENOMIC DNA]</scope>
    <source>
        <strain evidence="7 8">KACC 18501</strain>
    </source>
</reference>
<evidence type="ECO:0000259" key="6">
    <source>
        <dbReference type="PROSITE" id="PS51935"/>
    </source>
</evidence>
<proteinExistence type="inferred from homology"/>
<evidence type="ECO:0000256" key="4">
    <source>
        <dbReference type="ARBA" id="ARBA00022807"/>
    </source>
</evidence>
<feature type="signal peptide" evidence="5">
    <location>
        <begin position="1"/>
        <end position="19"/>
    </location>
</feature>
<dbReference type="RefSeq" id="WP_340364129.1">
    <property type="nucleotide sequence ID" value="NZ_JBBKZV010000006.1"/>
</dbReference>
<feature type="chain" id="PRO_5045845438" evidence="5">
    <location>
        <begin position="20"/>
        <end position="186"/>
    </location>
</feature>
<keyword evidence="5" id="KW-0732">Signal</keyword>
<organism evidence="7 8">
    <name type="scientific">Variovorax humicola</name>
    <dbReference type="NCBI Taxonomy" id="1769758"/>
    <lineage>
        <taxon>Bacteria</taxon>
        <taxon>Pseudomonadati</taxon>
        <taxon>Pseudomonadota</taxon>
        <taxon>Betaproteobacteria</taxon>
        <taxon>Burkholderiales</taxon>
        <taxon>Comamonadaceae</taxon>
        <taxon>Variovorax</taxon>
    </lineage>
</organism>
<evidence type="ECO:0000256" key="2">
    <source>
        <dbReference type="ARBA" id="ARBA00022670"/>
    </source>
</evidence>
<protein>
    <submittedName>
        <fullName evidence="7">C40 family peptidase</fullName>
    </submittedName>
</protein>
<dbReference type="InterPro" id="IPR051202">
    <property type="entry name" value="Peptidase_C40"/>
</dbReference>
<dbReference type="Proteomes" id="UP001363010">
    <property type="component" value="Unassembled WGS sequence"/>
</dbReference>
<keyword evidence="4" id="KW-0788">Thiol protease</keyword>
<evidence type="ECO:0000313" key="8">
    <source>
        <dbReference type="Proteomes" id="UP001363010"/>
    </source>
</evidence>
<evidence type="ECO:0000313" key="7">
    <source>
        <dbReference type="EMBL" id="MEJ8823108.1"/>
    </source>
</evidence>
<dbReference type="PANTHER" id="PTHR47053">
    <property type="entry name" value="MUREIN DD-ENDOPEPTIDASE MEPH-RELATED"/>
    <property type="match status" value="1"/>
</dbReference>
<dbReference type="InterPro" id="IPR038765">
    <property type="entry name" value="Papain-like_cys_pep_sf"/>
</dbReference>
<keyword evidence="8" id="KW-1185">Reference proteome</keyword>
<accession>A0ABU8VZS0</accession>
<comment type="caution">
    <text evidence="7">The sequence shown here is derived from an EMBL/GenBank/DDBJ whole genome shotgun (WGS) entry which is preliminary data.</text>
</comment>
<evidence type="ECO:0000256" key="1">
    <source>
        <dbReference type="ARBA" id="ARBA00007074"/>
    </source>
</evidence>
<dbReference type="PROSITE" id="PS51935">
    <property type="entry name" value="NLPC_P60"/>
    <property type="match status" value="1"/>
</dbReference>
<name>A0ABU8VZS0_9BURK</name>
<sequence>MRFFVLLTTFLLLVAAAQATPIQDRPADSDRAFNDGNKGLIGQLDQVRQSVTDRTSELVVSAIGFLGVPYRRGGNTVETGFDCSGFVRAMYNQTVGLVLPRRAEEQARATEPVARADMKPGDLVFFNTMRRAFSHVGIYIGEGKFIHSPRTGAEVRVEDMSGSYWQRRFNGARRVEGAQGPISAGE</sequence>
<keyword evidence="2" id="KW-0645">Protease</keyword>
<evidence type="ECO:0000256" key="3">
    <source>
        <dbReference type="ARBA" id="ARBA00022801"/>
    </source>
</evidence>
<dbReference type="SUPFAM" id="SSF54001">
    <property type="entry name" value="Cysteine proteinases"/>
    <property type="match status" value="1"/>
</dbReference>
<dbReference type="Gene3D" id="3.90.1720.10">
    <property type="entry name" value="endopeptidase domain like (from Nostoc punctiforme)"/>
    <property type="match status" value="1"/>
</dbReference>